<dbReference type="PANTHER" id="PTHR42038:SF2">
    <property type="entry name" value="TERPENE CYCLASE AUSL"/>
    <property type="match status" value="1"/>
</dbReference>
<evidence type="ECO:0000256" key="3">
    <source>
        <dbReference type="ARBA" id="ARBA00022989"/>
    </source>
</evidence>
<feature type="transmembrane region" description="Helical" evidence="5">
    <location>
        <begin position="80"/>
        <end position="100"/>
    </location>
</feature>
<dbReference type="Proteomes" id="UP000298458">
    <property type="component" value="Unassembled WGS sequence"/>
</dbReference>
<feature type="transmembrane region" description="Helical" evidence="5">
    <location>
        <begin position="196"/>
        <end position="214"/>
    </location>
</feature>
<keyword evidence="4 5" id="KW-0472">Membrane</keyword>
<dbReference type="EMBL" id="RQET01000009">
    <property type="protein sequence ID" value="TGK08851.1"/>
    <property type="molecule type" value="Genomic_DNA"/>
</dbReference>
<accession>A0A4R9GB40</accession>
<keyword evidence="2 5" id="KW-0812">Transmembrane</keyword>
<feature type="transmembrane region" description="Helical" evidence="5">
    <location>
        <begin position="144"/>
        <end position="161"/>
    </location>
</feature>
<dbReference type="OrthoDB" id="326721at2"/>
<comment type="caution">
    <text evidence="6">The sequence shown here is derived from an EMBL/GenBank/DDBJ whole genome shotgun (WGS) entry which is preliminary data.</text>
</comment>
<dbReference type="InterPro" id="IPR039020">
    <property type="entry name" value="PaxB-like"/>
</dbReference>
<evidence type="ECO:0000256" key="1">
    <source>
        <dbReference type="ARBA" id="ARBA00004141"/>
    </source>
</evidence>
<sequence length="220" mass="25597">MDFWQSIWTDPEYLGRYTPLENLLLFLGVAFWAYMYLELAIAPFKTHFVEMPVFIACGNIIWEFLWGFVISEPMGAVLLWGYRLAFLLDIVIFSHVIRYGKKQISIPMSDTAYRFLLAFLVVSWGVLIYTFHAGGYDLFTGSNSAYILNLFISGLYPLLFFKMQNPSLFSYPVSWAKLVGNGFFTIFLFLYFPKEYFVLTLGVLCFIADSYYLIGFKRSH</sequence>
<dbReference type="GO" id="GO:0016020">
    <property type="term" value="C:membrane"/>
    <property type="evidence" value="ECO:0007669"/>
    <property type="project" value="UniProtKB-SubCell"/>
</dbReference>
<feature type="transmembrane region" description="Helical" evidence="5">
    <location>
        <begin position="168"/>
        <end position="190"/>
    </location>
</feature>
<feature type="transmembrane region" description="Helical" evidence="5">
    <location>
        <begin position="20"/>
        <end position="37"/>
    </location>
</feature>
<dbReference type="Pfam" id="PF25129">
    <property type="entry name" value="Pyr4-TMTC"/>
    <property type="match status" value="1"/>
</dbReference>
<dbReference type="GO" id="GO:0016829">
    <property type="term" value="F:lyase activity"/>
    <property type="evidence" value="ECO:0007669"/>
    <property type="project" value="InterPro"/>
</dbReference>
<proteinExistence type="predicted"/>
<dbReference type="RefSeq" id="WP_135768538.1">
    <property type="nucleotide sequence ID" value="NZ_RQET01000009.1"/>
</dbReference>
<gene>
    <name evidence="6" type="ORF">EHO60_12480</name>
</gene>
<evidence type="ECO:0000313" key="7">
    <source>
        <dbReference type="Proteomes" id="UP000298458"/>
    </source>
</evidence>
<protein>
    <submittedName>
        <fullName evidence="6">Uncharacterized protein</fullName>
    </submittedName>
</protein>
<keyword evidence="3 5" id="KW-1133">Transmembrane helix</keyword>
<evidence type="ECO:0000256" key="2">
    <source>
        <dbReference type="ARBA" id="ARBA00022692"/>
    </source>
</evidence>
<name>A0A4R9GB40_9LEPT</name>
<evidence type="ECO:0000256" key="4">
    <source>
        <dbReference type="ARBA" id="ARBA00023136"/>
    </source>
</evidence>
<evidence type="ECO:0000256" key="5">
    <source>
        <dbReference type="SAM" id="Phobius"/>
    </source>
</evidence>
<keyword evidence="7" id="KW-1185">Reference proteome</keyword>
<dbReference type="PANTHER" id="PTHR42038">
    <property type="match status" value="1"/>
</dbReference>
<dbReference type="AlphaFoldDB" id="A0A4R9GB40"/>
<organism evidence="6 7">
    <name type="scientific">Leptospira fletcheri</name>
    <dbReference type="NCBI Taxonomy" id="2484981"/>
    <lineage>
        <taxon>Bacteria</taxon>
        <taxon>Pseudomonadati</taxon>
        <taxon>Spirochaetota</taxon>
        <taxon>Spirochaetia</taxon>
        <taxon>Leptospirales</taxon>
        <taxon>Leptospiraceae</taxon>
        <taxon>Leptospira</taxon>
    </lineage>
</organism>
<feature type="transmembrane region" description="Helical" evidence="5">
    <location>
        <begin position="49"/>
        <end position="68"/>
    </location>
</feature>
<feature type="transmembrane region" description="Helical" evidence="5">
    <location>
        <begin position="112"/>
        <end position="132"/>
    </location>
</feature>
<evidence type="ECO:0000313" key="6">
    <source>
        <dbReference type="EMBL" id="TGK08851.1"/>
    </source>
</evidence>
<reference evidence="6" key="1">
    <citation type="journal article" date="2019" name="PLoS Negl. Trop. Dis.">
        <title>Revisiting the worldwide diversity of Leptospira species in the environment.</title>
        <authorList>
            <person name="Vincent A.T."/>
            <person name="Schiettekatte O."/>
            <person name="Bourhy P."/>
            <person name="Veyrier F.J."/>
            <person name="Picardeau M."/>
        </authorList>
    </citation>
    <scope>NUCLEOTIDE SEQUENCE [LARGE SCALE GENOMIC DNA]</scope>
    <source>
        <strain evidence="6">SSW15</strain>
    </source>
</reference>
<comment type="subcellular location">
    <subcellularLocation>
        <location evidence="1">Membrane</location>
        <topology evidence="1">Multi-pass membrane protein</topology>
    </subcellularLocation>
</comment>